<dbReference type="Gene3D" id="2.40.10.10">
    <property type="entry name" value="Trypsin-like serine proteases"/>
    <property type="match status" value="1"/>
</dbReference>
<dbReference type="PANTHER" id="PTHR24276">
    <property type="entry name" value="POLYSERASE-RELATED"/>
    <property type="match status" value="1"/>
</dbReference>
<dbReference type="AlphaFoldDB" id="A0AAW1D4B4"/>
<dbReference type="InterPro" id="IPR050430">
    <property type="entry name" value="Peptidase_S1"/>
</dbReference>
<evidence type="ECO:0000313" key="9">
    <source>
        <dbReference type="Proteomes" id="UP001461498"/>
    </source>
</evidence>
<keyword evidence="6" id="KW-0732">Signal</keyword>
<keyword evidence="3" id="KW-0720">Serine protease</keyword>
<organism evidence="8 9">
    <name type="scientific">Rhynocoris fuscipes</name>
    <dbReference type="NCBI Taxonomy" id="488301"/>
    <lineage>
        <taxon>Eukaryota</taxon>
        <taxon>Metazoa</taxon>
        <taxon>Ecdysozoa</taxon>
        <taxon>Arthropoda</taxon>
        <taxon>Hexapoda</taxon>
        <taxon>Insecta</taxon>
        <taxon>Pterygota</taxon>
        <taxon>Neoptera</taxon>
        <taxon>Paraneoptera</taxon>
        <taxon>Hemiptera</taxon>
        <taxon>Heteroptera</taxon>
        <taxon>Panheteroptera</taxon>
        <taxon>Cimicomorpha</taxon>
        <taxon>Reduviidae</taxon>
        <taxon>Harpactorinae</taxon>
        <taxon>Harpactorini</taxon>
        <taxon>Rhynocoris</taxon>
    </lineage>
</organism>
<dbReference type="EMBL" id="JAPXFL010000006">
    <property type="protein sequence ID" value="KAK9505571.1"/>
    <property type="molecule type" value="Genomic_DNA"/>
</dbReference>
<evidence type="ECO:0000256" key="6">
    <source>
        <dbReference type="SAM" id="SignalP"/>
    </source>
</evidence>
<evidence type="ECO:0000256" key="3">
    <source>
        <dbReference type="ARBA" id="ARBA00022825"/>
    </source>
</evidence>
<dbReference type="GO" id="GO:0004252">
    <property type="term" value="F:serine-type endopeptidase activity"/>
    <property type="evidence" value="ECO:0007669"/>
    <property type="project" value="InterPro"/>
</dbReference>
<evidence type="ECO:0000259" key="7">
    <source>
        <dbReference type="PROSITE" id="PS50240"/>
    </source>
</evidence>
<feature type="domain" description="Peptidase S1" evidence="7">
    <location>
        <begin position="46"/>
        <end position="292"/>
    </location>
</feature>
<comment type="caution">
    <text evidence="8">The sequence shown here is derived from an EMBL/GenBank/DDBJ whole genome shotgun (WGS) entry which is preliminary data.</text>
</comment>
<feature type="transmembrane region" description="Helical" evidence="5">
    <location>
        <begin position="315"/>
        <end position="340"/>
    </location>
</feature>
<protein>
    <recommendedName>
        <fullName evidence="7">Peptidase S1 domain-containing protein</fullName>
    </recommendedName>
</protein>
<keyword evidence="1" id="KW-0645">Protease</keyword>
<keyword evidence="4" id="KW-1015">Disulfide bond</keyword>
<evidence type="ECO:0000313" key="8">
    <source>
        <dbReference type="EMBL" id="KAK9505571.1"/>
    </source>
</evidence>
<evidence type="ECO:0000256" key="1">
    <source>
        <dbReference type="ARBA" id="ARBA00022670"/>
    </source>
</evidence>
<keyword evidence="5" id="KW-0472">Membrane</keyword>
<name>A0AAW1D4B4_9HEMI</name>
<sequence>MMTSLILITLIYLNFVHRLSLAQDNPKEEVYSVEYDGFSWRNVSEYLAMIFTEKYVCLCSLLTLDFCITGAECFEFDNDTSKMFVIAGSTNFTRFDPRAQVRKIKKIIVHEGYRPGGYLGTDDIAIVELSYPLYENIRIKTLNLPTRYMLNNGTNFAVISSSTLDAEPSVYGTIVRFKIYIVPNFACACNDSVHDLTTIYDEEGNVIARFICFHYYEVGGGENPHIHCKDAAGGPLTIDDTLIAIQTGQYHVDGCKKNEKGQFERIPCDNTSTEAGYLQIYSYIDWINKYIPRRKATLRRPRTTVKNYHIDIKPLLPLILCAALYFIIIMIVLVCCLGILPKLN</sequence>
<dbReference type="Proteomes" id="UP001461498">
    <property type="component" value="Unassembled WGS sequence"/>
</dbReference>
<evidence type="ECO:0000256" key="2">
    <source>
        <dbReference type="ARBA" id="ARBA00022801"/>
    </source>
</evidence>
<keyword evidence="9" id="KW-1185">Reference proteome</keyword>
<dbReference type="InterPro" id="IPR009003">
    <property type="entry name" value="Peptidase_S1_PA"/>
</dbReference>
<keyword evidence="5" id="KW-0812">Transmembrane</keyword>
<evidence type="ECO:0000256" key="5">
    <source>
        <dbReference type="SAM" id="Phobius"/>
    </source>
</evidence>
<dbReference type="InterPro" id="IPR043504">
    <property type="entry name" value="Peptidase_S1_PA_chymotrypsin"/>
</dbReference>
<dbReference type="SUPFAM" id="SSF50494">
    <property type="entry name" value="Trypsin-like serine proteases"/>
    <property type="match status" value="1"/>
</dbReference>
<dbReference type="SMART" id="SM00020">
    <property type="entry name" value="Tryp_SPc"/>
    <property type="match status" value="1"/>
</dbReference>
<reference evidence="8 9" key="1">
    <citation type="submission" date="2022-12" db="EMBL/GenBank/DDBJ databases">
        <title>Chromosome-level genome assembly of true bugs.</title>
        <authorList>
            <person name="Ma L."/>
            <person name="Li H."/>
        </authorList>
    </citation>
    <scope>NUCLEOTIDE SEQUENCE [LARGE SCALE GENOMIC DNA]</scope>
    <source>
        <strain evidence="8">Lab_2022b</strain>
    </source>
</reference>
<evidence type="ECO:0000256" key="4">
    <source>
        <dbReference type="ARBA" id="ARBA00023157"/>
    </source>
</evidence>
<dbReference type="PANTHER" id="PTHR24276:SF96">
    <property type="entry name" value="PEPTIDASE S1 DOMAIN-CONTAINING PROTEIN"/>
    <property type="match status" value="1"/>
</dbReference>
<dbReference type="InterPro" id="IPR001254">
    <property type="entry name" value="Trypsin_dom"/>
</dbReference>
<feature type="chain" id="PRO_5043878281" description="Peptidase S1 domain-containing protein" evidence="6">
    <location>
        <begin position="23"/>
        <end position="344"/>
    </location>
</feature>
<accession>A0AAW1D4B4</accession>
<proteinExistence type="predicted"/>
<keyword evidence="5" id="KW-1133">Transmembrane helix</keyword>
<gene>
    <name evidence="8" type="ORF">O3M35_009591</name>
</gene>
<feature type="signal peptide" evidence="6">
    <location>
        <begin position="1"/>
        <end position="22"/>
    </location>
</feature>
<dbReference type="PROSITE" id="PS50240">
    <property type="entry name" value="TRYPSIN_DOM"/>
    <property type="match status" value="1"/>
</dbReference>
<dbReference type="GO" id="GO:0006508">
    <property type="term" value="P:proteolysis"/>
    <property type="evidence" value="ECO:0007669"/>
    <property type="project" value="UniProtKB-KW"/>
</dbReference>
<dbReference type="Pfam" id="PF00089">
    <property type="entry name" value="Trypsin"/>
    <property type="match status" value="1"/>
</dbReference>
<keyword evidence="2" id="KW-0378">Hydrolase</keyword>